<dbReference type="EMBL" id="AE017222">
    <property type="protein sequence ID" value="AAS82470.1"/>
    <property type="molecule type" value="Genomic_DNA"/>
</dbReference>
<feature type="compositionally biased region" description="Gly residues" evidence="1">
    <location>
        <begin position="36"/>
        <end position="46"/>
    </location>
</feature>
<feature type="domain" description="AAA" evidence="2">
    <location>
        <begin position="102"/>
        <end position="175"/>
    </location>
</feature>
<protein>
    <submittedName>
        <fullName evidence="4">Hypothetical conserved protein</fullName>
    </submittedName>
</protein>
<accession>Q746B5</accession>
<dbReference type="PANTHER" id="PTHR43566">
    <property type="entry name" value="CONSERVED PROTEIN"/>
    <property type="match status" value="1"/>
</dbReference>
<dbReference type="InterPro" id="IPR041682">
    <property type="entry name" value="AAA_14"/>
</dbReference>
<dbReference type="AlphaFoldDB" id="Q746B5"/>
<proteinExistence type="predicted"/>
<reference evidence="4 5" key="1">
    <citation type="journal article" date="2004" name="Nat. Biotechnol.">
        <title>The genome sequence of the extreme thermophile Thermus thermophilus.</title>
        <authorList>
            <person name="Henne A."/>
            <person name="Brueggemann H."/>
            <person name="Raasch C."/>
            <person name="Wiezer A."/>
            <person name="Hartsch T."/>
            <person name="Liesegang H."/>
            <person name="Johann A."/>
            <person name="Lienard T."/>
            <person name="Gohl O."/>
            <person name="Martinez-Arias R."/>
            <person name="Jacobi C."/>
            <person name="Starkuviene V."/>
            <person name="Schlenczeck S."/>
            <person name="Dencker S."/>
            <person name="Huber R."/>
            <person name="Klenk H.-P."/>
            <person name="Overbeek R."/>
            <person name="Kramer W."/>
            <person name="Merkl R."/>
            <person name="Gottschalk G."/>
            <person name="Fritz H.-J."/>
        </authorList>
    </citation>
    <scope>NUCLEOTIDE SEQUENCE [LARGE SCALE GENOMIC DNA]</scope>
    <source>
        <strain evidence="5">ATCC BAA-163 / DSM 7039 / HB27</strain>
        <plasmid evidence="4 5">pTT27</plasmid>
    </source>
</reference>
<evidence type="ECO:0000259" key="2">
    <source>
        <dbReference type="Pfam" id="PF13173"/>
    </source>
</evidence>
<name>Q746B5_THET2</name>
<evidence type="ECO:0000259" key="3">
    <source>
        <dbReference type="Pfam" id="PF13635"/>
    </source>
</evidence>
<evidence type="ECO:0000313" key="4">
    <source>
        <dbReference type="EMBL" id="AAS82470.1"/>
    </source>
</evidence>
<dbReference type="Pfam" id="PF13635">
    <property type="entry name" value="DUF4143"/>
    <property type="match status" value="1"/>
</dbReference>
<feature type="compositionally biased region" description="Basic residues" evidence="1">
    <location>
        <begin position="20"/>
        <end position="35"/>
    </location>
</feature>
<dbReference type="InterPro" id="IPR025420">
    <property type="entry name" value="DUF4143"/>
</dbReference>
<feature type="region of interest" description="Disordered" evidence="1">
    <location>
        <begin position="1"/>
        <end position="85"/>
    </location>
</feature>
<dbReference type="PANTHER" id="PTHR43566:SF2">
    <property type="entry name" value="DUF4143 DOMAIN-CONTAINING PROTEIN"/>
    <property type="match status" value="1"/>
</dbReference>
<evidence type="ECO:0000256" key="1">
    <source>
        <dbReference type="SAM" id="MobiDB-lite"/>
    </source>
</evidence>
<keyword evidence="4" id="KW-0614">Plasmid</keyword>
<dbReference type="KEGG" id="tth:TT_P0140"/>
<sequence length="446" mass="48577">MCGSAKLPCSGRGACPRGSPGRKRSRPSRGRRRPKGGSGGGDGGGVPQCERVLPGPSSHLRLAQEVAPPTPKGKRGRRAWKRCSSRSSPVFTSTTAAQLDPQGFLSGLQGRVVLDEVQRAPGLFLPLKALVDRDRRPGRFLLTGSANVLALPRAAEHLVGRMALFTLWPLSQGELEGRKEGFLSALFAEEVPPVQGEGRWPLERLLRGGYPEAVRLPPERRGAWFRDYLATVLAREVRELSQVERLGELPRLYALLATRPAQLLNWAELSRASSLPATTLKRYFALLEALYLVRTLPPWQANLGKRLTKSPKVLPTDPGLALHAAGLDGARLEGDPILLGKYLEAFVAMEVVKQAGYAGVAVEVFHYRSHSGEEVDLVLEGPGGKVVGVEVKARGSLRPEDLRGLKSLAQALGPRFHRGVVLYLGRETVPFAKDLYALPLEALWRL</sequence>
<evidence type="ECO:0000313" key="5">
    <source>
        <dbReference type="Proteomes" id="UP000000592"/>
    </source>
</evidence>
<geneLocation type="plasmid" evidence="4 5">
    <name>pTT27</name>
</geneLocation>
<gene>
    <name evidence="4" type="ordered locus">TT_P0140</name>
</gene>
<dbReference type="eggNOG" id="COG1373">
    <property type="taxonomic scope" value="Bacteria"/>
</dbReference>
<dbReference type="Proteomes" id="UP000000592">
    <property type="component" value="Plasmid pTT27"/>
</dbReference>
<feature type="compositionally biased region" description="Basic residues" evidence="1">
    <location>
        <begin position="72"/>
        <end position="84"/>
    </location>
</feature>
<feature type="domain" description="DUF4143" evidence="3">
    <location>
        <begin position="235"/>
        <end position="393"/>
    </location>
</feature>
<organism evidence="4 5">
    <name type="scientific">Thermus thermophilus (strain ATCC BAA-163 / DSM 7039 / HB27)</name>
    <dbReference type="NCBI Taxonomy" id="262724"/>
    <lineage>
        <taxon>Bacteria</taxon>
        <taxon>Thermotogati</taxon>
        <taxon>Deinococcota</taxon>
        <taxon>Deinococci</taxon>
        <taxon>Thermales</taxon>
        <taxon>Thermaceae</taxon>
        <taxon>Thermus</taxon>
    </lineage>
</organism>
<dbReference type="Pfam" id="PF13173">
    <property type="entry name" value="AAA_14"/>
    <property type="match status" value="1"/>
</dbReference>
<dbReference type="HOGENOM" id="CLU_041527_3_0_0"/>